<dbReference type="InterPro" id="IPR029058">
    <property type="entry name" value="AB_hydrolase_fold"/>
</dbReference>
<evidence type="ECO:0000256" key="2">
    <source>
        <dbReference type="ARBA" id="ARBA00022487"/>
    </source>
</evidence>
<dbReference type="FunFam" id="3.40.50.1820:FF:000029">
    <property type="entry name" value="Acetylcholinesterase"/>
    <property type="match status" value="2"/>
</dbReference>
<dbReference type="EMBL" id="JAWDGP010005352">
    <property type="protein sequence ID" value="KAK3757683.1"/>
    <property type="molecule type" value="Genomic_DNA"/>
</dbReference>
<keyword evidence="6" id="KW-0732">Signal</keyword>
<evidence type="ECO:0000313" key="9">
    <source>
        <dbReference type="Proteomes" id="UP001283361"/>
    </source>
</evidence>
<reference evidence="8" key="1">
    <citation type="journal article" date="2023" name="G3 (Bethesda)">
        <title>A reference genome for the long-term kleptoplast-retaining sea slug Elysia crispata morphotype clarki.</title>
        <authorList>
            <person name="Eastman K.E."/>
            <person name="Pendleton A.L."/>
            <person name="Shaikh M.A."/>
            <person name="Suttiyut T."/>
            <person name="Ogas R."/>
            <person name="Tomko P."/>
            <person name="Gavelis G."/>
            <person name="Widhalm J.R."/>
            <person name="Wisecaver J.H."/>
        </authorList>
    </citation>
    <scope>NUCLEOTIDE SEQUENCE</scope>
    <source>
        <strain evidence="8">ECLA1</strain>
    </source>
</reference>
<dbReference type="InterPro" id="IPR050654">
    <property type="entry name" value="AChE-related_enzymes"/>
</dbReference>
<comment type="similarity">
    <text evidence="1">Belongs to the type-B carboxylesterase/lipase family.</text>
</comment>
<evidence type="ECO:0000256" key="4">
    <source>
        <dbReference type="ARBA" id="ARBA00023157"/>
    </source>
</evidence>
<evidence type="ECO:0000256" key="6">
    <source>
        <dbReference type="SAM" id="SignalP"/>
    </source>
</evidence>
<keyword evidence="3" id="KW-0378">Hydrolase</keyword>
<evidence type="ECO:0000259" key="7">
    <source>
        <dbReference type="Pfam" id="PF00135"/>
    </source>
</evidence>
<dbReference type="GO" id="GO:0019695">
    <property type="term" value="P:choline metabolic process"/>
    <property type="evidence" value="ECO:0007669"/>
    <property type="project" value="TreeGrafter"/>
</dbReference>
<dbReference type="InterPro" id="IPR019819">
    <property type="entry name" value="Carboxylesterase_B_CS"/>
</dbReference>
<dbReference type="PROSITE" id="PS00941">
    <property type="entry name" value="CARBOXYLESTERASE_B_2"/>
    <property type="match status" value="2"/>
</dbReference>
<sequence>MNRVCISSLAFLAVSIAAVLAAQPSLGSPVLTTTLGEVTGTETEDFGQTVESFYGIPFAKPPVGNLRFRSPEAAEPWGAQPIDGTVRPHACWQSIDTAFDRFEGVEMWNPSTERDEDCLYLNVWRRALQPEDSPKTIMVWIHGGGFWSGSAVLDLYDGSDLAARKDVIVVTIAYRLGPLGFMYLENNPEVPGNAGLLDQVMALQWVKDNAVNLGGSPDLITIFGQSSGAVSVGFHLLSPLSKNLYSYAIMQSGSPISRWAVTNIQKTIDRVAKLTANVSCPVSLNDQLLSCLRSVDAQLLTDQQWILVEGWFDVPIGPIVDGIFLPNHPQDMLKVGNISVTSVIMGFTLNDGIIPALYGFKDDFPLKSKGDVERDPFRNIVLSIADFNATFQTELLAVYSREFANANKRRMRILDAASGDSLFKCPIVDFTRQYTEVGGHVYLYSFEQKYSSNPWPGWLGVPHRSEIEAVFGASLNPGSTNTQEERNLTKEVMELWTSFAKTGFPEYQEDTWPMYSTSLEEYFIIRANSTRVVRRPREQACAKTINKGGAKPPSNSTSSRPCWLSQRSTNEKMADICSSSLAFIAVCTALAFTTQPSSGTPVLTTTLGEVTGTETVDFGQTVESFYGIPFAKPPVGNLRFRSPEAAEPWDAQPIDGTIRPHACWQSIDTAFDRFEGVEMWNPNTERDEDCLYLNVWRRARQPGDSPKTIMVWIHGGGFWSGSAVLDLYDGSDLAARKDVIVVTIAYRLGPLGFMYLENNPEVPGNAGLLDQVMALQWVKDNAVNLGGSPDDITIFGQGSGAVSVGFHLFSPQSRDLFKKAIMESGSPISRWAVTDAQKSVEKVAKLATAVSCPVSLGDQLLSCLRTVDAQVLTDRQWMLIDKWFEVPIGPIVDGSFLPSTPWDMLKSGDVHATKVIIGYNLNDGLIPALYGFKDDLPLSEDGAINRDPFRDAVLTVADQDTTLQTELLAVYSREFADANKRRMRILDAAIGDSLFKCPIVDFARLYTEVGGHVYLYSFEQKYSSNPWPGWVAVPYRSEIEAVFGASLNPGSTNTQEEKDLTKEVMELWTSFAKTGDPEYRKAHWPLYTTDLEDYVKIRAKGTRVVRRPRNDACADIVFWKSISIGDISLVNQSTGQKLRRGWYICALRRWATSDTAHCVDRTHISQPTAGALHISPGGAAGQSGQTDLIARYASLNVCKYHDWPLALELSAEQVDLPVTTKSGSFVLSAESRLHILGRQIPISWRSRISNCQHILRHARRMVGSRGGGNFQLASMCCHSKALQGTPCWAIAAFRAVLGPVANTSQVVQKFLTAYT</sequence>
<dbReference type="PRINTS" id="PR00878">
    <property type="entry name" value="CHOLNESTRASE"/>
</dbReference>
<dbReference type="Proteomes" id="UP001283361">
    <property type="component" value="Unassembled WGS sequence"/>
</dbReference>
<name>A0AAE0YV68_9GAST</name>
<dbReference type="GO" id="GO:0003990">
    <property type="term" value="F:acetylcholinesterase activity"/>
    <property type="evidence" value="ECO:0007669"/>
    <property type="project" value="TreeGrafter"/>
</dbReference>
<proteinExistence type="inferred from homology"/>
<accession>A0AAE0YV68</accession>
<feature type="domain" description="Carboxylesterase type B" evidence="7">
    <location>
        <begin position="28"/>
        <end position="542"/>
    </location>
</feature>
<feature type="chain" id="PRO_5041938739" description="Carboxylesterase type B domain-containing protein" evidence="6">
    <location>
        <begin position="22"/>
        <end position="1315"/>
    </location>
</feature>
<evidence type="ECO:0000256" key="3">
    <source>
        <dbReference type="ARBA" id="ARBA00022801"/>
    </source>
</evidence>
<dbReference type="InterPro" id="IPR000997">
    <property type="entry name" value="Cholinesterase"/>
</dbReference>
<gene>
    <name evidence="8" type="ORF">RRG08_000192</name>
</gene>
<keyword evidence="9" id="KW-1185">Reference proteome</keyword>
<dbReference type="Pfam" id="PF00135">
    <property type="entry name" value="COesterase"/>
    <property type="match status" value="2"/>
</dbReference>
<keyword evidence="2" id="KW-0719">Serine esterase</keyword>
<evidence type="ECO:0000313" key="8">
    <source>
        <dbReference type="EMBL" id="KAK3757683.1"/>
    </source>
</evidence>
<keyword evidence="4" id="KW-1015">Disulfide bond</keyword>
<evidence type="ECO:0000256" key="1">
    <source>
        <dbReference type="ARBA" id="ARBA00005964"/>
    </source>
</evidence>
<dbReference type="PANTHER" id="PTHR43918">
    <property type="entry name" value="ACETYLCHOLINESTERASE"/>
    <property type="match status" value="1"/>
</dbReference>
<dbReference type="InterPro" id="IPR002018">
    <property type="entry name" value="CarbesteraseB"/>
</dbReference>
<feature type="signal peptide" evidence="6">
    <location>
        <begin position="1"/>
        <end position="21"/>
    </location>
</feature>
<feature type="region of interest" description="Disordered" evidence="5">
    <location>
        <begin position="544"/>
        <end position="563"/>
    </location>
</feature>
<dbReference type="GO" id="GO:0006581">
    <property type="term" value="P:acetylcholine catabolic process"/>
    <property type="evidence" value="ECO:0007669"/>
    <property type="project" value="TreeGrafter"/>
</dbReference>
<feature type="domain" description="Carboxylesterase type B" evidence="7">
    <location>
        <begin position="600"/>
        <end position="1113"/>
    </location>
</feature>
<comment type="caution">
    <text evidence="8">The sequence shown here is derived from an EMBL/GenBank/DDBJ whole genome shotgun (WGS) entry which is preliminary data.</text>
</comment>
<dbReference type="Gene3D" id="3.40.50.1820">
    <property type="entry name" value="alpha/beta hydrolase"/>
    <property type="match status" value="2"/>
</dbReference>
<dbReference type="PANTHER" id="PTHR43918:SF12">
    <property type="entry name" value="ACETYLCHOLINESTERASE 1"/>
    <property type="match status" value="1"/>
</dbReference>
<dbReference type="SUPFAM" id="SSF53474">
    <property type="entry name" value="alpha/beta-Hydrolases"/>
    <property type="match status" value="2"/>
</dbReference>
<dbReference type="GO" id="GO:0005615">
    <property type="term" value="C:extracellular space"/>
    <property type="evidence" value="ECO:0007669"/>
    <property type="project" value="TreeGrafter"/>
</dbReference>
<feature type="compositionally biased region" description="Polar residues" evidence="5">
    <location>
        <begin position="553"/>
        <end position="563"/>
    </location>
</feature>
<protein>
    <recommendedName>
        <fullName evidence="7">Carboxylesterase type B domain-containing protein</fullName>
    </recommendedName>
</protein>
<dbReference type="GO" id="GO:0005886">
    <property type="term" value="C:plasma membrane"/>
    <property type="evidence" value="ECO:0007669"/>
    <property type="project" value="TreeGrafter"/>
</dbReference>
<organism evidence="8 9">
    <name type="scientific">Elysia crispata</name>
    <name type="common">lettuce slug</name>
    <dbReference type="NCBI Taxonomy" id="231223"/>
    <lineage>
        <taxon>Eukaryota</taxon>
        <taxon>Metazoa</taxon>
        <taxon>Spiralia</taxon>
        <taxon>Lophotrochozoa</taxon>
        <taxon>Mollusca</taxon>
        <taxon>Gastropoda</taxon>
        <taxon>Heterobranchia</taxon>
        <taxon>Euthyneura</taxon>
        <taxon>Panpulmonata</taxon>
        <taxon>Sacoglossa</taxon>
        <taxon>Placobranchoidea</taxon>
        <taxon>Plakobranchidae</taxon>
        <taxon>Elysia</taxon>
    </lineage>
</organism>
<evidence type="ECO:0000256" key="5">
    <source>
        <dbReference type="SAM" id="MobiDB-lite"/>
    </source>
</evidence>